<evidence type="ECO:0000313" key="2">
    <source>
        <dbReference type="EMBL" id="GIU66718.1"/>
    </source>
</evidence>
<keyword evidence="1" id="KW-1133">Transmembrane helix</keyword>
<proteinExistence type="predicted"/>
<organism evidence="2 3">
    <name type="scientific">Candidatus Phycosocius spiralis</name>
    <dbReference type="NCBI Taxonomy" id="2815099"/>
    <lineage>
        <taxon>Bacteria</taxon>
        <taxon>Pseudomonadati</taxon>
        <taxon>Pseudomonadota</taxon>
        <taxon>Alphaproteobacteria</taxon>
        <taxon>Caulobacterales</taxon>
        <taxon>Caulobacterales incertae sedis</taxon>
        <taxon>Candidatus Phycosocius</taxon>
    </lineage>
</organism>
<comment type="caution">
    <text evidence="2">The sequence shown here is derived from an EMBL/GenBank/DDBJ whole genome shotgun (WGS) entry which is preliminary data.</text>
</comment>
<dbReference type="RefSeq" id="WP_284359347.1">
    <property type="nucleotide sequence ID" value="NZ_BPFZ01000004.1"/>
</dbReference>
<keyword evidence="1" id="KW-0472">Membrane</keyword>
<reference evidence="2" key="1">
    <citation type="submission" date="2021-05" db="EMBL/GenBank/DDBJ databases">
        <authorList>
            <person name="Tanabe Y."/>
        </authorList>
    </citation>
    <scope>NUCLEOTIDE SEQUENCE</scope>
    <source>
        <strain evidence="2">BOTRYCO-1</strain>
    </source>
</reference>
<keyword evidence="1" id="KW-0812">Transmembrane</keyword>
<evidence type="ECO:0000256" key="1">
    <source>
        <dbReference type="SAM" id="Phobius"/>
    </source>
</evidence>
<feature type="transmembrane region" description="Helical" evidence="1">
    <location>
        <begin position="12"/>
        <end position="30"/>
    </location>
</feature>
<evidence type="ECO:0008006" key="4">
    <source>
        <dbReference type="Google" id="ProtNLM"/>
    </source>
</evidence>
<keyword evidence="3" id="KW-1185">Reference proteome</keyword>
<dbReference type="NCBIfam" id="TIGR03054">
    <property type="entry name" value="photo_alph_chp1"/>
    <property type="match status" value="1"/>
</dbReference>
<gene>
    <name evidence="2" type="ORF">PsB1_0872</name>
</gene>
<dbReference type="Proteomes" id="UP001161064">
    <property type="component" value="Unassembled WGS sequence"/>
</dbReference>
<evidence type="ECO:0000313" key="3">
    <source>
        <dbReference type="Proteomes" id="UP001161064"/>
    </source>
</evidence>
<sequence length="153" mass="16663">MSAIDHEPFPRSALIAAGGLVVISLVAAAYGRYQHLNQSVDGARVMPLAVQELNLLFADQADGRILVHNADTGQLILTIHSGEDAFMRAVMRGLVRDRKARKIGPEIPFKLSHYANKRLIVSDPTTGKEINLNAFGPTNEAAFMRLFEAAKSP</sequence>
<accession>A0ABQ4PUR7</accession>
<dbReference type="EMBL" id="BPFZ01000004">
    <property type="protein sequence ID" value="GIU66718.1"/>
    <property type="molecule type" value="Genomic_DNA"/>
</dbReference>
<name>A0ABQ4PUR7_9PROT</name>
<protein>
    <recommendedName>
        <fullName evidence="4">Photosynthetic complex assembly protein</fullName>
    </recommendedName>
</protein>
<dbReference type="InterPro" id="IPR017495">
    <property type="entry name" value="PuhC"/>
</dbReference>
<reference evidence="2" key="2">
    <citation type="journal article" date="2023" name="ISME Commun">
        <title>Characterization of a bloom-associated alphaproteobacterial lineage, 'Candidatus Phycosocius': insights into freshwater algal-bacterial interactions.</title>
        <authorList>
            <person name="Tanabe Y."/>
            <person name="Yamaguchi H."/>
            <person name="Yoshida M."/>
            <person name="Kai A."/>
            <person name="Okazaki Y."/>
        </authorList>
    </citation>
    <scope>NUCLEOTIDE SEQUENCE</scope>
    <source>
        <strain evidence="2">BOTRYCO-1</strain>
    </source>
</reference>